<dbReference type="FunFam" id="2.40.50.700:FF:000003">
    <property type="entry name" value="DIS3-like exonuclease 2"/>
    <property type="match status" value="1"/>
</dbReference>
<evidence type="ECO:0000256" key="7">
    <source>
        <dbReference type="ARBA" id="ARBA00012647"/>
    </source>
</evidence>
<evidence type="ECO:0000256" key="1">
    <source>
        <dbReference type="ARBA" id="ARBA00001936"/>
    </source>
</evidence>
<keyword evidence="12" id="KW-0540">Nuclease</keyword>
<sequence>MEHRRQAKGSNPSREFRRGQNHMAAPQKDAYSRLLSQHHSSKFRSYLNQFAQQQQQIEESHGPAVSDPIPDTSEARSRKGENEMRETGGRNGYSASPNKGVQAESTLSLYMEKLNERGEAGETLGVQQSMAVRQRHSKRKDTNTSQDGDVESGGEGKQTGSETQQHDASSFRGPSVEIPSLLETSVNKGMAHSPRQGAVFPKHSSDGGPESVQEQDKKKKLKKTQKKGRRDVRRDGSEYSDGDLVPAGQVPRSAEKQSLSDRMTAGQSPGRGSGSNVTPNDNGRHRNNPGRGRKRQVFEPYMAPQDVSAGLKRSELLQGPLRINPKKYHEAFLPSPDGLRDIFIDGIVPRNRALNGDVVVVKLLPREQWKVIKPDKEGDSDAPGGPSERAGSAAPGIITVEGGSPDLIIDAQFDNDKDGPGSSLLHSSVKKLNLNTAEKKHSRAVTGFLKLLPDKEFAMFSPVDHRVPRVNVPLQDCPENFSARAADYANTLFVCRITEWRDDSNFAEGRLAKSLGQAGEIEPETEGILTEYDVDFSEFSKEVLGCLPQSLPWTIPAEEFKRRKDLRNACIFTIDPATARDLDDALSCKPLPDGNFEVGVHIADVSYFVEEGDALDSTASRRATSVYLVQKVIPMLPRLLCEELCSLNPVTDRLTFSVIWKLTPQGKILDEWFGRTVIRSCVKLSYDHAQSMIEAPEKLFSAEELPPFSPEHPVDEIHQAVLNLHSIAKQLRKQRFEGGALRLDQLKLSFTLDRESGMPQGCYIYKYRDSNKLVEEFMLLANMATAHQIYRSFPDQALLRCHPPPQTKMVDDLLEFCDQMGLKLDFSSAGALNVGCGPRVSLCQSDVQKQASHCNDKKMASKRVQELSADLFFAVLVKESGPLESEAMVMGVLDQSFDVLVLRYGVQKRIYCNVGIRQALPLRDFHFRKVGKKPEMTLIWAAESEAEAPVQQELSIFTLVDVVLKAEGPMKYSAILKRPNNKEKSPHYWNAQAKETLEAALKQEPINHRAKNLMLFLGDGMGVTTVTAARILKGQLDGKPGEETVLTMDEFPYLALSKTYNVDRQVPDSAGTATAYLCGVKANAKTVGVSAAAEYDVCNTTFGNEVHSVLHRAKAQGKSVGIVTTTRVQHASPSAAYAHSVSRYWYADADMSKEDARDGCTDTALQLIRNTDIDVILGGGRKYMTPRGTPDPEYPTDGSQNGTRKDGKDLIQAWLDAQRSKGAKYVWNKEQLDAVDVKSTNYLMGLFEPKDCKYEVNRNTTTDPSIVEMTEKAIQILRKNPKGFYLFVEDDGRIDHGHHGGRAQKALTETVMFDRAVKRALELTEEQETLTVVTADHSHVFTLGGSTGRGNPIFGLAPKQAEDNMPFTSILYANGPGHALENGTRPNITSVDYMDVEYRQQAAVPLSSESHGGEDVAVFARGPMAHLFQGVKEQNYIAHVMAYAGCIEPYTECPKEPNSGAQTRSHAGLLAALLALLYLLGR</sequence>
<dbReference type="Pfam" id="PF00245">
    <property type="entry name" value="Alk_phosphatase"/>
    <property type="match status" value="1"/>
</dbReference>
<name>A0A662YTI6_ACIRT</name>
<dbReference type="Pfam" id="PF17216">
    <property type="entry name" value="Rrp44_CSD1"/>
    <property type="match status" value="1"/>
</dbReference>
<evidence type="ECO:0000256" key="25">
    <source>
        <dbReference type="PIRSR" id="PIRSR601952-1"/>
    </source>
</evidence>
<comment type="similarity">
    <text evidence="5 27">Belongs to the alkaline phosphatase family.</text>
</comment>
<dbReference type="SMART" id="SM00955">
    <property type="entry name" value="RNB"/>
    <property type="match status" value="1"/>
</dbReference>
<proteinExistence type="inferred from homology"/>
<dbReference type="GO" id="GO:0010587">
    <property type="term" value="P:miRNA catabolic process"/>
    <property type="evidence" value="ECO:0007669"/>
    <property type="project" value="UniProtKB-ARBA"/>
</dbReference>
<feature type="compositionally biased region" description="Basic residues" evidence="29">
    <location>
        <begin position="218"/>
        <end position="231"/>
    </location>
</feature>
<feature type="region of interest" description="Disordered" evidence="29">
    <location>
        <begin position="1180"/>
        <end position="1205"/>
    </location>
</feature>
<reference evidence="31 32" key="1">
    <citation type="submission" date="2019-01" db="EMBL/GenBank/DDBJ databases">
        <title>Draft Genome and Complete Hox-Cluster Characterization of the Sterlet Sturgeon (Acipenser ruthenus).</title>
        <authorList>
            <person name="Wei Q."/>
        </authorList>
    </citation>
    <scope>NUCLEOTIDE SEQUENCE [LARGE SCALE GENOMIC DNA]</scope>
    <source>
        <strain evidence="31">WHYD16114868_AA</strain>
        <tissue evidence="31">Blood</tissue>
    </source>
</reference>
<dbReference type="Pfam" id="PF17877">
    <property type="entry name" value="Dis3l2_C_term"/>
    <property type="match status" value="1"/>
</dbReference>
<keyword evidence="22" id="KW-0449">Lipoprotein</keyword>
<comment type="function">
    <text evidence="24">3'-5'-exoribonuclease that specifically recognizes RNAs polyuridylated at their 3' end and mediates their degradation. Component of an exosome-independent RNA degradation pathway that mediates degradation of both mRNAs and miRNAs that have been polyuridylated by a terminal uridylyltransferase, such as ZCCHC11/TUT4. Mediates degradation of cytoplasmic mRNAs that have been deadenylated and subsequently uridylated at their 3'. Mediates degradation of uridylated pre-let-7 miRNAs, contributing to the maintenance of embryonic stem (ES) cells. Essential for correct mitosis, and negatively regulates cell proliferation.</text>
</comment>
<evidence type="ECO:0000256" key="11">
    <source>
        <dbReference type="ARBA" id="ARBA00022622"/>
    </source>
</evidence>
<evidence type="ECO:0000256" key="13">
    <source>
        <dbReference type="ARBA" id="ARBA00022723"/>
    </source>
</evidence>
<keyword evidence="21" id="KW-0325">Glycoprotein</keyword>
<evidence type="ECO:0000256" key="24">
    <source>
        <dbReference type="ARBA" id="ARBA00056476"/>
    </source>
</evidence>
<keyword evidence="23" id="KW-0131">Cell cycle</keyword>
<dbReference type="InterPro" id="IPR050180">
    <property type="entry name" value="RNR_Ribonuclease"/>
</dbReference>
<dbReference type="GO" id="GO:0000287">
    <property type="term" value="F:magnesium ion binding"/>
    <property type="evidence" value="ECO:0007669"/>
    <property type="project" value="UniProtKB-ARBA"/>
</dbReference>
<dbReference type="GO" id="GO:0008266">
    <property type="term" value="F:poly(U) RNA binding"/>
    <property type="evidence" value="ECO:0007669"/>
    <property type="project" value="UniProtKB-ARBA"/>
</dbReference>
<keyword evidence="9" id="KW-0963">Cytoplasm</keyword>
<dbReference type="InterPro" id="IPR041093">
    <property type="entry name" value="Dis3l2-like_C"/>
</dbReference>
<evidence type="ECO:0000256" key="21">
    <source>
        <dbReference type="ARBA" id="ARBA00023180"/>
    </source>
</evidence>
<feature type="compositionally biased region" description="Polar residues" evidence="29">
    <location>
        <begin position="93"/>
        <end position="108"/>
    </location>
</feature>
<dbReference type="InterPro" id="IPR041505">
    <property type="entry name" value="Dis3_CSD2"/>
</dbReference>
<feature type="active site" description="Phosphoserine intermediate" evidence="25">
    <location>
        <position position="1069"/>
    </location>
</feature>
<dbReference type="Pfam" id="PF17849">
    <property type="entry name" value="OB_Dis3"/>
    <property type="match status" value="1"/>
</dbReference>
<dbReference type="GO" id="GO:0004035">
    <property type="term" value="F:alkaline phosphatase activity"/>
    <property type="evidence" value="ECO:0007669"/>
    <property type="project" value="UniProtKB-EC"/>
</dbReference>
<dbReference type="PANTHER" id="PTHR23355">
    <property type="entry name" value="RIBONUCLEASE"/>
    <property type="match status" value="1"/>
</dbReference>
<evidence type="ECO:0000256" key="10">
    <source>
        <dbReference type="ARBA" id="ARBA00022618"/>
    </source>
</evidence>
<dbReference type="EMBL" id="SCEB01000258">
    <property type="protein sequence ID" value="RXN00001.1"/>
    <property type="molecule type" value="Genomic_DNA"/>
</dbReference>
<comment type="cofactor">
    <cofactor evidence="1">
        <name>Mn(2+)</name>
        <dbReference type="ChEBI" id="CHEBI:29035"/>
    </cofactor>
</comment>
<feature type="binding site" evidence="26">
    <location>
        <position position="1337"/>
    </location>
    <ligand>
        <name>Zn(2+)</name>
        <dbReference type="ChEBI" id="CHEBI:29105"/>
        <label>2</label>
    </ligand>
</feature>
<evidence type="ECO:0000256" key="15">
    <source>
        <dbReference type="ARBA" id="ARBA00022801"/>
    </source>
</evidence>
<evidence type="ECO:0000313" key="32">
    <source>
        <dbReference type="Proteomes" id="UP000289886"/>
    </source>
</evidence>
<comment type="cofactor">
    <cofactor evidence="26">
        <name>Mg(2+)</name>
        <dbReference type="ChEBI" id="CHEBI:18420"/>
    </cofactor>
    <text evidence="26">Binds 1 Mg(2+) ion.</text>
</comment>
<evidence type="ECO:0000313" key="31">
    <source>
        <dbReference type="EMBL" id="RXN00001.1"/>
    </source>
</evidence>
<feature type="compositionally biased region" description="Basic and acidic residues" evidence="29">
    <location>
        <begin position="73"/>
        <end position="88"/>
    </location>
</feature>
<dbReference type="GO" id="GO:0000932">
    <property type="term" value="C:P-body"/>
    <property type="evidence" value="ECO:0007669"/>
    <property type="project" value="TreeGrafter"/>
</dbReference>
<dbReference type="Pfam" id="PF00773">
    <property type="entry name" value="RNB"/>
    <property type="match status" value="1"/>
</dbReference>
<keyword evidence="14" id="KW-0498">Mitosis</keyword>
<evidence type="ECO:0000256" key="2">
    <source>
        <dbReference type="ARBA" id="ARBA00004496"/>
    </source>
</evidence>
<feature type="binding site" evidence="26">
    <location>
        <position position="1132"/>
    </location>
    <ligand>
        <name>Mg(2+)</name>
        <dbReference type="ChEBI" id="CHEBI:18420"/>
    </ligand>
</feature>
<dbReference type="GO" id="GO:0006402">
    <property type="term" value="P:mRNA catabolic process"/>
    <property type="evidence" value="ECO:0007669"/>
    <property type="project" value="TreeGrafter"/>
</dbReference>
<evidence type="ECO:0000256" key="23">
    <source>
        <dbReference type="ARBA" id="ARBA00023306"/>
    </source>
</evidence>
<keyword evidence="16 26" id="KW-0862">Zinc</keyword>
<dbReference type="InterPro" id="IPR018299">
    <property type="entry name" value="Alkaline_phosphatase_AS"/>
</dbReference>
<dbReference type="Gene3D" id="2.40.50.140">
    <property type="entry name" value="Nucleic acid-binding proteins"/>
    <property type="match status" value="1"/>
</dbReference>
<dbReference type="GO" id="GO:0005886">
    <property type="term" value="C:plasma membrane"/>
    <property type="evidence" value="ECO:0007669"/>
    <property type="project" value="UniProtKB-SubCell"/>
</dbReference>
<feature type="binding site" evidence="26">
    <location>
        <position position="1299"/>
    </location>
    <ligand>
        <name>Zn(2+)</name>
        <dbReference type="ChEBI" id="CHEBI:29105"/>
        <label>2</label>
    </ligand>
</feature>
<organism evidence="31 32">
    <name type="scientific">Acipenser ruthenus</name>
    <name type="common">Sterlet sturgeon</name>
    <dbReference type="NCBI Taxonomy" id="7906"/>
    <lineage>
        <taxon>Eukaryota</taxon>
        <taxon>Metazoa</taxon>
        <taxon>Chordata</taxon>
        <taxon>Craniata</taxon>
        <taxon>Vertebrata</taxon>
        <taxon>Euteleostomi</taxon>
        <taxon>Actinopterygii</taxon>
        <taxon>Chondrostei</taxon>
        <taxon>Acipenseriformes</taxon>
        <taxon>Acipenseridae</taxon>
        <taxon>Acipenser</taxon>
    </lineage>
</organism>
<dbReference type="Proteomes" id="UP000289886">
    <property type="component" value="Unassembled WGS sequence"/>
</dbReference>
<feature type="region of interest" description="Disordered" evidence="29">
    <location>
        <begin position="1"/>
        <end position="300"/>
    </location>
</feature>
<comment type="subunit">
    <text evidence="6">Homodimer.</text>
</comment>
<evidence type="ECO:0000256" key="6">
    <source>
        <dbReference type="ARBA" id="ARBA00011738"/>
    </source>
</evidence>
<keyword evidence="11" id="KW-0336">GPI-anchor</keyword>
<evidence type="ECO:0000256" key="3">
    <source>
        <dbReference type="ARBA" id="ARBA00004609"/>
    </source>
</evidence>
<comment type="catalytic activity">
    <reaction evidence="28">
        <text>a phosphate monoester + H2O = an alcohol + phosphate</text>
        <dbReference type="Rhea" id="RHEA:15017"/>
        <dbReference type="ChEBI" id="CHEBI:15377"/>
        <dbReference type="ChEBI" id="CHEBI:30879"/>
        <dbReference type="ChEBI" id="CHEBI:43474"/>
        <dbReference type="ChEBI" id="CHEBI:67140"/>
        <dbReference type="EC" id="3.1.3.1"/>
    </reaction>
</comment>
<comment type="subcellular location">
    <subcellularLocation>
        <location evidence="3">Cell membrane</location>
        <topology evidence="3">Lipid-anchor</topology>
        <topology evidence="3">GPI-anchor</topology>
    </subcellularLocation>
    <subcellularLocation>
        <location evidence="2">Cytoplasm</location>
    </subcellularLocation>
</comment>
<keyword evidence="8" id="KW-1003">Cell membrane</keyword>
<evidence type="ECO:0000259" key="30">
    <source>
        <dbReference type="SMART" id="SM00955"/>
    </source>
</evidence>
<keyword evidence="19" id="KW-0694">RNA-binding</keyword>
<comment type="caution">
    <text evidence="31">The sequence shown here is derived from an EMBL/GenBank/DDBJ whole genome shotgun (WGS) entry which is preliminary data.</text>
</comment>
<dbReference type="Gene3D" id="2.40.50.700">
    <property type="match status" value="1"/>
</dbReference>
<dbReference type="GO" id="GO:0051301">
    <property type="term" value="P:cell division"/>
    <property type="evidence" value="ECO:0007669"/>
    <property type="project" value="UniProtKB-KW"/>
</dbReference>
<keyword evidence="32" id="KW-1185">Reference proteome</keyword>
<evidence type="ECO:0000256" key="5">
    <source>
        <dbReference type="ARBA" id="ARBA00005984"/>
    </source>
</evidence>
<dbReference type="Gene3D" id="2.40.50.690">
    <property type="match status" value="1"/>
</dbReference>
<feature type="domain" description="RNB" evidence="30">
    <location>
        <begin position="563"/>
        <end position="878"/>
    </location>
</feature>
<feature type="binding site" evidence="26">
    <location>
        <position position="1130"/>
    </location>
    <ligand>
        <name>Mg(2+)</name>
        <dbReference type="ChEBI" id="CHEBI:18420"/>
    </ligand>
</feature>
<evidence type="ECO:0000256" key="28">
    <source>
        <dbReference type="RuleBase" id="RU003947"/>
    </source>
</evidence>
<feature type="binding site" evidence="26">
    <location>
        <position position="1336"/>
    </location>
    <ligand>
        <name>Zn(2+)</name>
        <dbReference type="ChEBI" id="CHEBI:29105"/>
        <label>2</label>
    </ligand>
</feature>
<dbReference type="InterPro" id="IPR001900">
    <property type="entry name" value="RNase_II/R"/>
</dbReference>
<keyword evidence="15 28" id="KW-0378">Hydrolase</keyword>
<accession>A0A662YTI6</accession>
<dbReference type="InterPro" id="IPR033771">
    <property type="entry name" value="Rrp44_CSD1"/>
</dbReference>
<dbReference type="CDD" id="cd16012">
    <property type="entry name" value="ALP"/>
    <property type="match status" value="1"/>
</dbReference>
<evidence type="ECO:0000256" key="29">
    <source>
        <dbReference type="SAM" id="MobiDB-lite"/>
    </source>
</evidence>
<comment type="cofactor">
    <cofactor evidence="26">
        <name>Zn(2+)</name>
        <dbReference type="ChEBI" id="CHEBI:29105"/>
    </cofactor>
    <text evidence="26">Binds 2 Zn(2+) ions.</text>
</comment>
<dbReference type="Gene3D" id="3.40.720.10">
    <property type="entry name" value="Alkaline Phosphatase, subunit A"/>
    <property type="match status" value="1"/>
</dbReference>
<dbReference type="InterPro" id="IPR001952">
    <property type="entry name" value="Alkaline_phosphatase"/>
</dbReference>
<dbReference type="PANTHER" id="PTHR23355:SF9">
    <property type="entry name" value="DIS3-LIKE EXONUCLEASE 2"/>
    <property type="match status" value="1"/>
</dbReference>
<dbReference type="GO" id="GO:0000175">
    <property type="term" value="F:3'-5'-RNA exonuclease activity"/>
    <property type="evidence" value="ECO:0007669"/>
    <property type="project" value="TreeGrafter"/>
</dbReference>
<feature type="binding site" evidence="26">
    <location>
        <position position="1019"/>
    </location>
    <ligand>
        <name>Mg(2+)</name>
        <dbReference type="ChEBI" id="CHEBI:18420"/>
    </ligand>
</feature>
<keyword evidence="17 31" id="KW-0269">Exonuclease</keyword>
<evidence type="ECO:0000256" key="20">
    <source>
        <dbReference type="ARBA" id="ARBA00023136"/>
    </source>
</evidence>
<gene>
    <name evidence="31" type="ORF">EOD39_10445</name>
</gene>
<evidence type="ECO:0000256" key="18">
    <source>
        <dbReference type="ARBA" id="ARBA00022842"/>
    </source>
</evidence>
<feature type="binding site" evidence="26">
    <location>
        <position position="1289"/>
    </location>
    <ligand>
        <name>Mg(2+)</name>
        <dbReference type="ChEBI" id="CHEBI:18420"/>
    </ligand>
</feature>
<keyword evidence="10" id="KW-0132">Cell division</keyword>
<evidence type="ECO:0000256" key="19">
    <source>
        <dbReference type="ARBA" id="ARBA00022884"/>
    </source>
</evidence>
<feature type="compositionally biased region" description="Polar residues" evidence="29">
    <location>
        <begin position="158"/>
        <end position="168"/>
    </location>
</feature>
<dbReference type="InterPro" id="IPR012340">
    <property type="entry name" value="NA-bd_OB-fold"/>
</dbReference>
<evidence type="ECO:0000256" key="4">
    <source>
        <dbReference type="ARBA" id="ARBA00005785"/>
    </source>
</evidence>
<dbReference type="FunFam" id="3.40.720.10:FF:000008">
    <property type="entry name" value="Alkaline phosphatase"/>
    <property type="match status" value="1"/>
</dbReference>
<dbReference type="FunFam" id="2.40.50.140:FF:000177">
    <property type="entry name" value="DIS3-like exonuclease 2"/>
    <property type="match status" value="1"/>
</dbReference>
<evidence type="ECO:0000256" key="22">
    <source>
        <dbReference type="ARBA" id="ARBA00023288"/>
    </source>
</evidence>
<evidence type="ECO:0000256" key="17">
    <source>
        <dbReference type="ARBA" id="ARBA00022839"/>
    </source>
</evidence>
<evidence type="ECO:0000256" key="8">
    <source>
        <dbReference type="ARBA" id="ARBA00022475"/>
    </source>
</evidence>
<dbReference type="PROSITE" id="PS00123">
    <property type="entry name" value="ALKALINE_PHOSPHATASE"/>
    <property type="match status" value="1"/>
</dbReference>
<comment type="similarity">
    <text evidence="4">Belongs to the RNR ribonuclease family.</text>
</comment>
<evidence type="ECO:0000256" key="9">
    <source>
        <dbReference type="ARBA" id="ARBA00022490"/>
    </source>
</evidence>
<keyword evidence="20" id="KW-0472">Membrane</keyword>
<evidence type="ECO:0000256" key="27">
    <source>
        <dbReference type="RuleBase" id="RU003946"/>
    </source>
</evidence>
<keyword evidence="13 26" id="KW-0479">Metal-binding</keyword>
<dbReference type="SUPFAM" id="SSF50249">
    <property type="entry name" value="Nucleic acid-binding proteins"/>
    <property type="match status" value="2"/>
</dbReference>
<feature type="region of interest" description="Disordered" evidence="29">
    <location>
        <begin position="372"/>
        <end position="396"/>
    </location>
</feature>
<evidence type="ECO:0000256" key="16">
    <source>
        <dbReference type="ARBA" id="ARBA00022833"/>
    </source>
</evidence>
<feature type="compositionally biased region" description="Basic residues" evidence="29">
    <location>
        <begin position="285"/>
        <end position="295"/>
    </location>
</feature>
<dbReference type="EC" id="3.1.3.1" evidence="7 28"/>
<dbReference type="SMART" id="SM00098">
    <property type="entry name" value="alkPPc"/>
    <property type="match status" value="1"/>
</dbReference>
<evidence type="ECO:0000256" key="26">
    <source>
        <dbReference type="PIRSR" id="PIRSR601952-2"/>
    </source>
</evidence>
<evidence type="ECO:0000256" key="14">
    <source>
        <dbReference type="ARBA" id="ARBA00022776"/>
    </source>
</evidence>
<dbReference type="SUPFAM" id="SSF53649">
    <property type="entry name" value="Alkaline phosphatase-like"/>
    <property type="match status" value="1"/>
</dbReference>
<feature type="binding site" evidence="26">
    <location>
        <position position="1411"/>
    </location>
    <ligand>
        <name>Zn(2+)</name>
        <dbReference type="ChEBI" id="CHEBI:29105"/>
        <label>2</label>
    </ligand>
</feature>
<feature type="binding site" evidence="26">
    <location>
        <position position="1019"/>
    </location>
    <ligand>
        <name>Zn(2+)</name>
        <dbReference type="ChEBI" id="CHEBI:29105"/>
        <label>2</label>
    </ligand>
</feature>
<evidence type="ECO:0000256" key="12">
    <source>
        <dbReference type="ARBA" id="ARBA00022722"/>
    </source>
</evidence>
<dbReference type="InterPro" id="IPR017850">
    <property type="entry name" value="Alkaline_phosphatase_core_sf"/>
</dbReference>
<dbReference type="FunFam" id="2.40.50.690:FF:000003">
    <property type="entry name" value="DIS3-like exonuclease 2"/>
    <property type="match status" value="1"/>
</dbReference>
<keyword evidence="18 26" id="KW-0460">Magnesium</keyword>
<feature type="binding site" evidence="26">
    <location>
        <position position="1295"/>
    </location>
    <ligand>
        <name>Zn(2+)</name>
        <dbReference type="ChEBI" id="CHEBI:29105"/>
        <label>2</label>
    </ligand>
</feature>
<dbReference type="GO" id="GO:0098552">
    <property type="term" value="C:side of membrane"/>
    <property type="evidence" value="ECO:0007669"/>
    <property type="project" value="UniProtKB-KW"/>
</dbReference>
<dbReference type="PRINTS" id="PR00113">
    <property type="entry name" value="ALKPHPHTASE"/>
</dbReference>
<protein>
    <recommendedName>
        <fullName evidence="7 28">Alkaline phosphatase</fullName>
        <ecNumber evidence="7 28">3.1.3.1</ecNumber>
    </recommendedName>
</protein>